<protein>
    <submittedName>
        <fullName evidence="1">Uncharacterized protein</fullName>
    </submittedName>
</protein>
<evidence type="ECO:0000313" key="2">
    <source>
        <dbReference type="Proteomes" id="UP000828941"/>
    </source>
</evidence>
<accession>A0ACB9PF00</accession>
<evidence type="ECO:0000313" key="1">
    <source>
        <dbReference type="EMBL" id="KAI4346066.1"/>
    </source>
</evidence>
<proteinExistence type="predicted"/>
<sequence>MLYGLHIKPSTDLDITSFSDADWATNLDDRKSIVYHYVYLKETLISWYSKKQRVVLRSSSGSEYRALADLAAEVMCIRSLLNEIRLLIPRRPNTFLYIFSDDFFLYAFLS</sequence>
<dbReference type="Proteomes" id="UP000828941">
    <property type="component" value="Chromosome 5"/>
</dbReference>
<comment type="caution">
    <text evidence="1">The sequence shown here is derived from an EMBL/GenBank/DDBJ whole genome shotgun (WGS) entry which is preliminary data.</text>
</comment>
<keyword evidence="2" id="KW-1185">Reference proteome</keyword>
<reference evidence="1 2" key="1">
    <citation type="journal article" date="2022" name="DNA Res.">
        <title>Chromosomal-level genome assembly of the orchid tree Bauhinia variegata (Leguminosae; Cercidoideae) supports the allotetraploid origin hypothesis of Bauhinia.</title>
        <authorList>
            <person name="Zhong Y."/>
            <person name="Chen Y."/>
            <person name="Zheng D."/>
            <person name="Pang J."/>
            <person name="Liu Y."/>
            <person name="Luo S."/>
            <person name="Meng S."/>
            <person name="Qian L."/>
            <person name="Wei D."/>
            <person name="Dai S."/>
            <person name="Zhou R."/>
        </authorList>
    </citation>
    <scope>NUCLEOTIDE SEQUENCE [LARGE SCALE GENOMIC DNA]</scope>
    <source>
        <strain evidence="1">BV-YZ2020</strain>
    </source>
</reference>
<gene>
    <name evidence="1" type="ORF">L6164_013148</name>
</gene>
<dbReference type="EMBL" id="CM039430">
    <property type="protein sequence ID" value="KAI4346066.1"/>
    <property type="molecule type" value="Genomic_DNA"/>
</dbReference>
<name>A0ACB9PF00_BAUVA</name>
<organism evidence="1 2">
    <name type="scientific">Bauhinia variegata</name>
    <name type="common">Purple orchid tree</name>
    <name type="synonym">Phanera variegata</name>
    <dbReference type="NCBI Taxonomy" id="167791"/>
    <lineage>
        <taxon>Eukaryota</taxon>
        <taxon>Viridiplantae</taxon>
        <taxon>Streptophyta</taxon>
        <taxon>Embryophyta</taxon>
        <taxon>Tracheophyta</taxon>
        <taxon>Spermatophyta</taxon>
        <taxon>Magnoliopsida</taxon>
        <taxon>eudicotyledons</taxon>
        <taxon>Gunneridae</taxon>
        <taxon>Pentapetalae</taxon>
        <taxon>rosids</taxon>
        <taxon>fabids</taxon>
        <taxon>Fabales</taxon>
        <taxon>Fabaceae</taxon>
        <taxon>Cercidoideae</taxon>
        <taxon>Cercideae</taxon>
        <taxon>Bauhiniinae</taxon>
        <taxon>Bauhinia</taxon>
    </lineage>
</organism>